<keyword evidence="5 9" id="KW-0720">Serine protease</keyword>
<evidence type="ECO:0000256" key="4">
    <source>
        <dbReference type="ARBA" id="ARBA00022801"/>
    </source>
</evidence>
<dbReference type="FunFam" id="2.40.10.10:FF:000080">
    <property type="entry name" value="peroxisomal leader peptide-processing protease"/>
    <property type="match status" value="1"/>
</dbReference>
<dbReference type="EC" id="3.4.21.-" evidence="9"/>
<organism evidence="11 12">
    <name type="scientific">Canis lupus familiaris</name>
    <name type="common">Dog</name>
    <name type="synonym">Canis familiaris</name>
    <dbReference type="NCBI Taxonomy" id="9615"/>
    <lineage>
        <taxon>Eukaryota</taxon>
        <taxon>Metazoa</taxon>
        <taxon>Chordata</taxon>
        <taxon>Craniata</taxon>
        <taxon>Vertebrata</taxon>
        <taxon>Euteleostomi</taxon>
        <taxon>Mammalia</taxon>
        <taxon>Eutheria</taxon>
        <taxon>Laurasiatheria</taxon>
        <taxon>Carnivora</taxon>
        <taxon>Caniformia</taxon>
        <taxon>Canidae</taxon>
        <taxon>Canis</taxon>
    </lineage>
</organism>
<feature type="compositionally biased region" description="Gly residues" evidence="10">
    <location>
        <begin position="67"/>
        <end position="77"/>
    </location>
</feature>
<evidence type="ECO:0000256" key="10">
    <source>
        <dbReference type="SAM" id="MobiDB-lite"/>
    </source>
</evidence>
<reference evidence="11" key="2">
    <citation type="submission" date="2025-08" db="UniProtKB">
        <authorList>
            <consortium name="Ensembl"/>
        </authorList>
    </citation>
    <scope>IDENTIFICATION</scope>
</reference>
<proteinExistence type="inferred from homology"/>
<dbReference type="Pfam" id="PF13365">
    <property type="entry name" value="Trypsin_2"/>
    <property type="match status" value="1"/>
</dbReference>
<dbReference type="Gene3D" id="2.40.10.120">
    <property type="match status" value="1"/>
</dbReference>
<feature type="region of interest" description="Disordered" evidence="10">
    <location>
        <begin position="67"/>
        <end position="122"/>
    </location>
</feature>
<evidence type="ECO:0000256" key="6">
    <source>
        <dbReference type="ARBA" id="ARBA00023140"/>
    </source>
</evidence>
<evidence type="ECO:0000256" key="9">
    <source>
        <dbReference type="PIRNR" id="PIRNR037989"/>
    </source>
</evidence>
<dbReference type="SUPFAM" id="SSF50494">
    <property type="entry name" value="Trypsin-like serine proteases"/>
    <property type="match status" value="2"/>
</dbReference>
<dbReference type="GO" id="GO:0016485">
    <property type="term" value="P:protein processing"/>
    <property type="evidence" value="ECO:0007669"/>
    <property type="project" value="InterPro"/>
</dbReference>
<feature type="compositionally biased region" description="Basic and acidic residues" evidence="10">
    <location>
        <begin position="169"/>
        <end position="181"/>
    </location>
</feature>
<comment type="similarity">
    <text evidence="2 9">Belongs to the peptidase S1B family.</text>
</comment>
<comment type="function">
    <text evidence="7 9">Peroxisomal protease that mediates both the removal of the leader peptide from proteins containing a PTS2 target sequence and processes several PTS1-containing proteins. Catalyzes the processing of PTS1-proteins involved in the peroxisomal beta-oxidation of fatty acids.</text>
</comment>
<dbReference type="GO" id="GO:0005782">
    <property type="term" value="C:peroxisomal matrix"/>
    <property type="evidence" value="ECO:0007669"/>
    <property type="project" value="UniProtKB-ARBA"/>
</dbReference>
<evidence type="ECO:0000313" key="12">
    <source>
        <dbReference type="Proteomes" id="UP000694542"/>
    </source>
</evidence>
<evidence type="ECO:0000256" key="2">
    <source>
        <dbReference type="ARBA" id="ARBA00008764"/>
    </source>
</evidence>
<name>A0A8C0Q1S3_CANLF</name>
<reference evidence="11" key="1">
    <citation type="submission" date="2018-10" db="EMBL/GenBank/DDBJ databases">
        <title>De novo assembly of a Great Dane genome.</title>
        <authorList>
            <person name="Kidd J.M."/>
            <person name="Pendleton A.L."/>
            <person name="Shen F."/>
            <person name="Emery S."/>
        </authorList>
    </citation>
    <scope>NUCLEOTIDE SEQUENCE [LARGE SCALE GENOMIC DNA]</scope>
    <source>
        <strain evidence="11">Great Dane</strain>
    </source>
</reference>
<evidence type="ECO:0000256" key="7">
    <source>
        <dbReference type="ARBA" id="ARBA00060175"/>
    </source>
</evidence>
<protein>
    <recommendedName>
        <fullName evidence="8 9">Peroxisomal leader peptide-processing protease</fullName>
        <ecNumber evidence="9">3.4.21.-</ecNumber>
    </recommendedName>
</protein>
<dbReference type="PANTHER" id="PTHR21004">
    <property type="entry name" value="SERINE PROTEASE-RELATED"/>
    <property type="match status" value="1"/>
</dbReference>
<comment type="subcellular location">
    <subcellularLocation>
        <location evidence="1 9">Peroxisome</location>
    </subcellularLocation>
</comment>
<dbReference type="Proteomes" id="UP000694542">
    <property type="component" value="Chromosome 4"/>
</dbReference>
<accession>A0A8C0Q1S3</accession>
<keyword evidence="6 9" id="KW-0576">Peroxisome</keyword>
<feature type="region of interest" description="Disordered" evidence="10">
    <location>
        <begin position="147"/>
        <end position="286"/>
    </location>
</feature>
<dbReference type="GO" id="GO:0004252">
    <property type="term" value="F:serine-type endopeptidase activity"/>
    <property type="evidence" value="ECO:0007669"/>
    <property type="project" value="InterPro"/>
</dbReference>
<feature type="compositionally biased region" description="Basic residues" evidence="10">
    <location>
        <begin position="220"/>
        <end position="240"/>
    </location>
</feature>
<evidence type="ECO:0000256" key="8">
    <source>
        <dbReference type="ARBA" id="ARBA00071396"/>
    </source>
</evidence>
<evidence type="ECO:0000256" key="3">
    <source>
        <dbReference type="ARBA" id="ARBA00022670"/>
    </source>
</evidence>
<dbReference type="AlphaFoldDB" id="A0A8C0Q1S3"/>
<evidence type="ECO:0000256" key="5">
    <source>
        <dbReference type="ARBA" id="ARBA00022825"/>
    </source>
</evidence>
<keyword evidence="4 9" id="KW-0378">Hydrolase</keyword>
<keyword evidence="3 9" id="KW-0645">Protease</keyword>
<dbReference type="InterPro" id="IPR039245">
    <property type="entry name" value="TYSND1/DEG15"/>
</dbReference>
<dbReference type="InterPro" id="IPR009003">
    <property type="entry name" value="Peptidase_S1_PA"/>
</dbReference>
<evidence type="ECO:0000256" key="1">
    <source>
        <dbReference type="ARBA" id="ARBA00004275"/>
    </source>
</evidence>
<evidence type="ECO:0000313" key="11">
    <source>
        <dbReference type="Ensembl" id="ENSCAFP00040006984.1"/>
    </source>
</evidence>
<comment type="PTM">
    <text evidence="9">The full-lengh TYSND1 is the active the proteolytic processing of PTS1- and PTS2-proteins and in self-cleavage, and intermolecular self-cleavage of TYSND1 down-regulates its protease activity.</text>
</comment>
<dbReference type="Ensembl" id="ENSCAFT00040008014.1">
    <property type="protein sequence ID" value="ENSCAFP00040006984.1"/>
    <property type="gene ID" value="ENSCAFG00040004189.1"/>
</dbReference>
<dbReference type="PANTHER" id="PTHR21004:SF0">
    <property type="entry name" value="PEROXISOMAL LEADER PEPTIDE-PROCESSING PROTEASE"/>
    <property type="match status" value="1"/>
</dbReference>
<sequence>GGQAAQDFLALLIPGVRGRRLRVPPRSGQVQPHRFYSSPAGRHRAPLAVPELVALRPRSARVCRAHGGGAGRAGRGQPGQPIRARPPAQPLGRASCGLANRARRGRPESAFAPAAGSFGGRCPGPALPGAGGARRGARSLLARCSRVPPEARAQRRGGHGAAVGALPEGGREGRLRGERLPGRAARGGLVELQRGDREPRPGPGAVPRGHPHPLPAGRQRGAHGGRRRLPARRQLRRRPAPARAVGPGGREPRGRRGAGPGRAVHAPVLGPQPGPPARPRGRPLQPPRPAELLLLLSCPAFRAHFARLFGGEAAEQWRFASAAPDDQVSEEEEEDQLRALGWFALLRVRRGAAAAAAAEQEQEQEPAERGPAVAVAPLGAVPKGAPLLACGSPFGAFCPDIFLNTLSRGVLSNAAGPLLLTDARCLPGTEGGGVFAARPAGALVALVAAPLCWKAREWVGLTLLCAAAPLLRAARAALGRPGPGAPGLAALLPPEVGAPWGLPLRAPGPPWAAAAVLVECGAVWGSGVAVAPRLVVTCRHVAPREAARVLVRATPPKSAMIWGHVVFATQETSPYDIAVVSLEEDLQGIPLPVPTEHFHEGEAVSVVGFGVFGQACGPSVTSGILSAVVRVDDTPVMLQTTCAVHGGSSGGPLFSTCTGDLLGIVASNTRDNNTGATYPHLNFSVPVTVLQPALQRYRQTGDLGGLRELDGAMEPVKVVWRLQRPLTKAPRSKL</sequence>
<feature type="compositionally biased region" description="Pro residues" evidence="10">
    <location>
        <begin position="270"/>
        <end position="286"/>
    </location>
</feature>